<sequence>MKSAKVKLLESTFKGYTGLLCGVQFEDGVSVEELPFVDQQRICASMRAETVDGRNVSAAGAYSERYSVNAEAVKEYAAEPVTNLVRGTVEPGVQIYTREELEAVADSEGIAGLRLIGGVMGVKAKGIVEMIDGILKAQGGV</sequence>
<accession>A0A483IVM9</accession>
<reference evidence="1" key="1">
    <citation type="submission" date="2019-01" db="EMBL/GenBank/DDBJ databases">
        <authorList>
            <person name="Lista F."/>
            <person name="Anselmo A."/>
        </authorList>
    </citation>
    <scope>NUCLEOTIDE SEQUENCE</scope>
    <source>
        <strain evidence="1">13S</strain>
    </source>
</reference>
<dbReference type="EMBL" id="SDCJ01000016">
    <property type="protein sequence ID" value="TCX36637.1"/>
    <property type="molecule type" value="Genomic_DNA"/>
</dbReference>
<evidence type="ECO:0000313" key="1">
    <source>
        <dbReference type="EMBL" id="TCX36637.1"/>
    </source>
</evidence>
<reference evidence="2" key="2">
    <citation type="submission" date="2019-03" db="EMBL/GenBank/DDBJ databases">
        <authorList>
            <consortium name="Pathogen Informatics"/>
        </authorList>
    </citation>
    <scope>NUCLEOTIDE SEQUENCE</scope>
    <source>
        <strain evidence="2">5012STDY7626444</strain>
    </source>
</reference>
<dbReference type="RefSeq" id="WP_009484936.1">
    <property type="nucleotide sequence ID" value="NZ_AP024176.1"/>
</dbReference>
<proteinExistence type="predicted"/>
<protein>
    <submittedName>
        <fullName evidence="1">Uncharacterized protein</fullName>
    </submittedName>
</protein>
<name>A0A483IVM9_KLEPN</name>
<gene>
    <name evidence="1" type="ORF">ETE75_20465</name>
    <name evidence="2" type="ORF">SAMEA4873646_05417</name>
</gene>
<organism evidence="1">
    <name type="scientific">Klebsiella pneumoniae</name>
    <dbReference type="NCBI Taxonomy" id="573"/>
    <lineage>
        <taxon>Bacteria</taxon>
        <taxon>Pseudomonadati</taxon>
        <taxon>Pseudomonadota</taxon>
        <taxon>Gammaproteobacteria</taxon>
        <taxon>Enterobacterales</taxon>
        <taxon>Enterobacteriaceae</taxon>
        <taxon>Klebsiella/Raoultella group</taxon>
        <taxon>Klebsiella</taxon>
        <taxon>Klebsiella pneumoniae complex</taxon>
    </lineage>
</organism>
<dbReference type="AlphaFoldDB" id="A0A483IVM9"/>
<evidence type="ECO:0000313" key="2">
    <source>
        <dbReference type="EMBL" id="VGL99009.1"/>
    </source>
</evidence>
<dbReference type="EMBL" id="CAAHCP010000061">
    <property type="protein sequence ID" value="VGL99009.1"/>
    <property type="molecule type" value="Genomic_DNA"/>
</dbReference>